<keyword evidence="9" id="KW-0862">Zinc</keyword>
<evidence type="ECO:0000256" key="3">
    <source>
        <dbReference type="ARBA" id="ARBA00007931"/>
    </source>
</evidence>
<dbReference type="InterPro" id="IPR044537">
    <property type="entry name" value="Rip2-like"/>
</dbReference>
<evidence type="ECO:0000259" key="14">
    <source>
        <dbReference type="Pfam" id="PF02163"/>
    </source>
</evidence>
<evidence type="ECO:0000256" key="4">
    <source>
        <dbReference type="ARBA" id="ARBA00022475"/>
    </source>
</evidence>
<gene>
    <name evidence="15" type="ORF">A3H66_00275</name>
</gene>
<sequence>MSMIFALIIILFSAIIHEYMHGWMADRLGDSTARDQGRLTLNPAAHIDLWGSILMPALIFVGTSGALIFGYAKPVPFNPYNLKDQKYGVAKVAVAGPLANLITALFFGLFLRLVPGLSLVLASFLAAIVQINLVLMIFNLLPIPPLDGAKVLMPFLPYDWQMKLMQFEHYGFIFVLLFVFFGFSLIVPVINFLFKLIVGV</sequence>
<feature type="transmembrane region" description="Helical" evidence="13">
    <location>
        <begin position="92"/>
        <end position="111"/>
    </location>
</feature>
<dbReference type="Pfam" id="PF02163">
    <property type="entry name" value="Peptidase_M50"/>
    <property type="match status" value="1"/>
</dbReference>
<comment type="cofactor">
    <cofactor evidence="1">
        <name>Zn(2+)</name>
        <dbReference type="ChEBI" id="CHEBI:29105"/>
    </cofactor>
</comment>
<dbReference type="GO" id="GO:0046872">
    <property type="term" value="F:metal ion binding"/>
    <property type="evidence" value="ECO:0007669"/>
    <property type="project" value="UniProtKB-KW"/>
</dbReference>
<comment type="caution">
    <text evidence="15">The sequence shown here is derived from an EMBL/GenBank/DDBJ whole genome shotgun (WGS) entry which is preliminary data.</text>
</comment>
<keyword evidence="6 13" id="KW-0812">Transmembrane</keyword>
<proteinExistence type="inferred from homology"/>
<feature type="transmembrane region" description="Helical" evidence="13">
    <location>
        <begin position="117"/>
        <end position="141"/>
    </location>
</feature>
<keyword evidence="8" id="KW-0378">Hydrolase</keyword>
<dbReference type="GO" id="GO:0006508">
    <property type="term" value="P:proteolysis"/>
    <property type="evidence" value="ECO:0007669"/>
    <property type="project" value="UniProtKB-KW"/>
</dbReference>
<protein>
    <recommendedName>
        <fullName evidence="14">Peptidase M50 domain-containing protein</fullName>
    </recommendedName>
</protein>
<evidence type="ECO:0000256" key="5">
    <source>
        <dbReference type="ARBA" id="ARBA00022670"/>
    </source>
</evidence>
<dbReference type="GO" id="GO:0008237">
    <property type="term" value="F:metallopeptidase activity"/>
    <property type="evidence" value="ECO:0007669"/>
    <property type="project" value="UniProtKB-KW"/>
</dbReference>
<dbReference type="PANTHER" id="PTHR35864">
    <property type="entry name" value="ZINC METALLOPROTEASE MJ0611-RELATED"/>
    <property type="match status" value="1"/>
</dbReference>
<dbReference type="Proteomes" id="UP000178783">
    <property type="component" value="Unassembled WGS sequence"/>
</dbReference>
<evidence type="ECO:0000256" key="13">
    <source>
        <dbReference type="SAM" id="Phobius"/>
    </source>
</evidence>
<dbReference type="GO" id="GO:0005886">
    <property type="term" value="C:plasma membrane"/>
    <property type="evidence" value="ECO:0007669"/>
    <property type="project" value="UniProtKB-SubCell"/>
</dbReference>
<dbReference type="InterPro" id="IPR008915">
    <property type="entry name" value="Peptidase_M50"/>
</dbReference>
<evidence type="ECO:0000256" key="10">
    <source>
        <dbReference type="ARBA" id="ARBA00022989"/>
    </source>
</evidence>
<evidence type="ECO:0000313" key="16">
    <source>
        <dbReference type="Proteomes" id="UP000178783"/>
    </source>
</evidence>
<keyword evidence="11" id="KW-0482">Metalloprotease</keyword>
<evidence type="ECO:0000256" key="11">
    <source>
        <dbReference type="ARBA" id="ARBA00023049"/>
    </source>
</evidence>
<feature type="transmembrane region" description="Helical" evidence="13">
    <location>
        <begin position="170"/>
        <end position="194"/>
    </location>
</feature>
<evidence type="ECO:0000256" key="6">
    <source>
        <dbReference type="ARBA" id="ARBA00022692"/>
    </source>
</evidence>
<evidence type="ECO:0000313" key="15">
    <source>
        <dbReference type="EMBL" id="OGF23776.1"/>
    </source>
</evidence>
<accession>A0A1F5SB01</accession>
<feature type="domain" description="Peptidase M50" evidence="14">
    <location>
        <begin position="121"/>
        <end position="157"/>
    </location>
</feature>
<organism evidence="15 16">
    <name type="scientific">Candidatus Falkowbacteria bacterium RIFCSPLOWO2_02_FULL_45_21</name>
    <dbReference type="NCBI Taxonomy" id="1797989"/>
    <lineage>
        <taxon>Bacteria</taxon>
        <taxon>Candidatus Falkowiibacteriota</taxon>
    </lineage>
</organism>
<name>A0A1F5SB01_9BACT</name>
<comment type="subcellular location">
    <subcellularLocation>
        <location evidence="2">Cell membrane</location>
        <topology evidence="2">Multi-pass membrane protein</topology>
    </subcellularLocation>
</comment>
<evidence type="ECO:0000256" key="9">
    <source>
        <dbReference type="ARBA" id="ARBA00022833"/>
    </source>
</evidence>
<dbReference type="InterPro" id="IPR052348">
    <property type="entry name" value="Metallopeptidase_M50B"/>
</dbReference>
<keyword evidence="4" id="KW-1003">Cell membrane</keyword>
<evidence type="ECO:0000256" key="7">
    <source>
        <dbReference type="ARBA" id="ARBA00022723"/>
    </source>
</evidence>
<dbReference type="CDD" id="cd06158">
    <property type="entry name" value="S2P-M50_like_1"/>
    <property type="match status" value="1"/>
</dbReference>
<evidence type="ECO:0000256" key="2">
    <source>
        <dbReference type="ARBA" id="ARBA00004651"/>
    </source>
</evidence>
<keyword evidence="7" id="KW-0479">Metal-binding</keyword>
<evidence type="ECO:0000256" key="12">
    <source>
        <dbReference type="ARBA" id="ARBA00023136"/>
    </source>
</evidence>
<evidence type="ECO:0000256" key="1">
    <source>
        <dbReference type="ARBA" id="ARBA00001947"/>
    </source>
</evidence>
<evidence type="ECO:0000256" key="8">
    <source>
        <dbReference type="ARBA" id="ARBA00022801"/>
    </source>
</evidence>
<feature type="transmembrane region" description="Helical" evidence="13">
    <location>
        <begin position="49"/>
        <end position="71"/>
    </location>
</feature>
<reference evidence="15 16" key="1">
    <citation type="journal article" date="2016" name="Nat. Commun.">
        <title>Thousands of microbial genomes shed light on interconnected biogeochemical processes in an aquifer system.</title>
        <authorList>
            <person name="Anantharaman K."/>
            <person name="Brown C.T."/>
            <person name="Hug L.A."/>
            <person name="Sharon I."/>
            <person name="Castelle C.J."/>
            <person name="Probst A.J."/>
            <person name="Thomas B.C."/>
            <person name="Singh A."/>
            <person name="Wilkins M.J."/>
            <person name="Karaoz U."/>
            <person name="Brodie E.L."/>
            <person name="Williams K.H."/>
            <person name="Hubbard S.S."/>
            <person name="Banfield J.F."/>
        </authorList>
    </citation>
    <scope>NUCLEOTIDE SEQUENCE [LARGE SCALE GENOMIC DNA]</scope>
</reference>
<keyword evidence="5" id="KW-0645">Protease</keyword>
<comment type="similarity">
    <text evidence="3">Belongs to the peptidase M50B family.</text>
</comment>
<dbReference type="PANTHER" id="PTHR35864:SF1">
    <property type="entry name" value="ZINC METALLOPROTEASE YWHC-RELATED"/>
    <property type="match status" value="1"/>
</dbReference>
<dbReference type="EMBL" id="MFFW01000051">
    <property type="protein sequence ID" value="OGF23776.1"/>
    <property type="molecule type" value="Genomic_DNA"/>
</dbReference>
<keyword evidence="10 13" id="KW-1133">Transmembrane helix</keyword>
<keyword evidence="12 13" id="KW-0472">Membrane</keyword>
<dbReference type="AlphaFoldDB" id="A0A1F5SB01"/>
<dbReference type="STRING" id="1797989.A3H66_00275"/>